<keyword evidence="3" id="KW-1185">Reference proteome</keyword>
<comment type="caution">
    <text evidence="2">The sequence shown here is derived from an EMBL/GenBank/DDBJ whole genome shotgun (WGS) entry which is preliminary data.</text>
</comment>
<evidence type="ECO:0000256" key="1">
    <source>
        <dbReference type="SAM" id="SignalP"/>
    </source>
</evidence>
<dbReference type="EMBL" id="CAJNOC010002828">
    <property type="protein sequence ID" value="CAF0953720.1"/>
    <property type="molecule type" value="Genomic_DNA"/>
</dbReference>
<dbReference type="OrthoDB" id="10626656at2759"/>
<reference evidence="2" key="1">
    <citation type="submission" date="2021-02" db="EMBL/GenBank/DDBJ databases">
        <authorList>
            <person name="Nowell W R."/>
        </authorList>
    </citation>
    <scope>NUCLEOTIDE SEQUENCE</scope>
    <source>
        <strain evidence="2">Ploen Becks lab</strain>
    </source>
</reference>
<gene>
    <name evidence="2" type="ORF">OXX778_LOCUS14082</name>
</gene>
<evidence type="ECO:0000313" key="2">
    <source>
        <dbReference type="EMBL" id="CAF0953720.1"/>
    </source>
</evidence>
<dbReference type="Proteomes" id="UP000663879">
    <property type="component" value="Unassembled WGS sequence"/>
</dbReference>
<protein>
    <submittedName>
        <fullName evidence="2">Uncharacterized protein</fullName>
    </submittedName>
</protein>
<organism evidence="2 3">
    <name type="scientific">Brachionus calyciflorus</name>
    <dbReference type="NCBI Taxonomy" id="104777"/>
    <lineage>
        <taxon>Eukaryota</taxon>
        <taxon>Metazoa</taxon>
        <taxon>Spiralia</taxon>
        <taxon>Gnathifera</taxon>
        <taxon>Rotifera</taxon>
        <taxon>Eurotatoria</taxon>
        <taxon>Monogononta</taxon>
        <taxon>Pseudotrocha</taxon>
        <taxon>Ploima</taxon>
        <taxon>Brachionidae</taxon>
        <taxon>Brachionus</taxon>
    </lineage>
</organism>
<proteinExistence type="predicted"/>
<sequence length="131" mass="15261">MKVFNLIFFGFLCLVSNLDAQYFSAPDGITVNRLGKRTYSLYNLLGIKLPGLSSSSSSSAQLDNDNSVNQDDFRQLDKLSTIRKFYKQYGKRIKKYDDDDEDVSSEEGFQPINHHRLQFPKNLFRKHYYTK</sequence>
<feature type="signal peptide" evidence="1">
    <location>
        <begin position="1"/>
        <end position="20"/>
    </location>
</feature>
<keyword evidence="1" id="KW-0732">Signal</keyword>
<accession>A0A814D5P0</accession>
<feature type="chain" id="PRO_5032978324" evidence="1">
    <location>
        <begin position="21"/>
        <end position="131"/>
    </location>
</feature>
<name>A0A814D5P0_9BILA</name>
<dbReference type="AlphaFoldDB" id="A0A814D5P0"/>
<evidence type="ECO:0000313" key="3">
    <source>
        <dbReference type="Proteomes" id="UP000663879"/>
    </source>
</evidence>